<dbReference type="Proteomes" id="UP000322214">
    <property type="component" value="Chromosome"/>
</dbReference>
<organism evidence="2 3">
    <name type="scientific">Mariniblastus fucicola</name>
    <dbReference type="NCBI Taxonomy" id="980251"/>
    <lineage>
        <taxon>Bacteria</taxon>
        <taxon>Pseudomonadati</taxon>
        <taxon>Planctomycetota</taxon>
        <taxon>Planctomycetia</taxon>
        <taxon>Pirellulales</taxon>
        <taxon>Pirellulaceae</taxon>
        <taxon>Mariniblastus</taxon>
    </lineage>
</organism>
<dbReference type="EMBL" id="CP042912">
    <property type="protein sequence ID" value="QEG21000.1"/>
    <property type="molecule type" value="Genomic_DNA"/>
</dbReference>
<feature type="compositionally biased region" description="Basic residues" evidence="1">
    <location>
        <begin position="517"/>
        <end position="526"/>
    </location>
</feature>
<dbReference type="KEGG" id="mff:MFFC18_08520"/>
<name>A0A5B9P7W6_9BACT</name>
<gene>
    <name evidence="2" type="ORF">MFFC18_08520</name>
</gene>
<dbReference type="OrthoDB" id="228461at2"/>
<feature type="compositionally biased region" description="Polar residues" evidence="1">
    <location>
        <begin position="498"/>
        <end position="514"/>
    </location>
</feature>
<dbReference type="Gene3D" id="1.10.10.10">
    <property type="entry name" value="Winged helix-like DNA-binding domain superfamily/Winged helix DNA-binding domain"/>
    <property type="match status" value="1"/>
</dbReference>
<feature type="compositionally biased region" description="Polar residues" evidence="1">
    <location>
        <begin position="265"/>
        <end position="290"/>
    </location>
</feature>
<dbReference type="STRING" id="980251.GCA_001642875_02848"/>
<protein>
    <submittedName>
        <fullName evidence="2">Uncharacterized protein</fullName>
    </submittedName>
</protein>
<reference evidence="2 3" key="1">
    <citation type="submission" date="2019-08" db="EMBL/GenBank/DDBJ databases">
        <title>Deep-cultivation of Planctomycetes and their phenomic and genomic characterization uncovers novel biology.</title>
        <authorList>
            <person name="Wiegand S."/>
            <person name="Jogler M."/>
            <person name="Boedeker C."/>
            <person name="Pinto D."/>
            <person name="Vollmers J."/>
            <person name="Rivas-Marin E."/>
            <person name="Kohn T."/>
            <person name="Peeters S.H."/>
            <person name="Heuer A."/>
            <person name="Rast P."/>
            <person name="Oberbeckmann S."/>
            <person name="Bunk B."/>
            <person name="Jeske O."/>
            <person name="Meyerdierks A."/>
            <person name="Storesund J.E."/>
            <person name="Kallscheuer N."/>
            <person name="Luecker S."/>
            <person name="Lage O.M."/>
            <person name="Pohl T."/>
            <person name="Merkel B.J."/>
            <person name="Hornburger P."/>
            <person name="Mueller R.-W."/>
            <person name="Bruemmer F."/>
            <person name="Labrenz M."/>
            <person name="Spormann A.M."/>
            <person name="Op den Camp H."/>
            <person name="Overmann J."/>
            <person name="Amann R."/>
            <person name="Jetten M.S.M."/>
            <person name="Mascher T."/>
            <person name="Medema M.H."/>
            <person name="Devos D.P."/>
            <person name="Kaster A.-K."/>
            <person name="Ovreas L."/>
            <person name="Rohde M."/>
            <person name="Galperin M.Y."/>
            <person name="Jogler C."/>
        </authorList>
    </citation>
    <scope>NUCLEOTIDE SEQUENCE [LARGE SCALE GENOMIC DNA]</scope>
    <source>
        <strain evidence="2 3">FC18</strain>
    </source>
</reference>
<sequence>MNHHAVIPQASKASIKQDAAAEQRAEIFRGFEPLNSNYVYCPNQFFDICLKSSSRGMVRIVAYILRQTLGWLDENGQPVNQRVKVSYQDLITKAGVSRGAISKALQLAVASGFLDCCVIGNANAKGRSSQSAEYTLRWDENGEYTGTYDRFEGFFAGDGNRTPVPNSFFDSVIPAENLAVVKVVGAVIRHTVGYQTQFGGRRKVTPLSCSFIQRYTNLSNRRNLIAAIRRAESAGYITKEKAGSFSPVPSEQSATSYSIRWLQTNKNSDSGSKMTPAAQQFKNDTSNGSRMTPAERFKNDTSIEITNSNKILKQQTAAADLKTRNQLIEVGFDDATANDLIEKRGVAVAQKQLDWIDARKPENRSAMLRRAIEEDWSEPASFAVKQKLADARKRDAMRDAAKRSEERIINQRKAARASRKSRLLTEWDKATHSERAEWIAAAAKRQTATMLQQIIAKQNPTTEKPHAQVLDEIAFAKSLPAVTEPASLPVEPSAAEQPKTQPQSSAIESKPNSLRSPRTKKRRPKWRRFEAHPKPTRRPG</sequence>
<dbReference type="InterPro" id="IPR036388">
    <property type="entry name" value="WH-like_DNA-bd_sf"/>
</dbReference>
<dbReference type="AlphaFoldDB" id="A0A5B9P7W6"/>
<keyword evidence="3" id="KW-1185">Reference proteome</keyword>
<dbReference type="RefSeq" id="WP_075085078.1">
    <property type="nucleotide sequence ID" value="NZ_CP042912.1"/>
</dbReference>
<feature type="region of interest" description="Disordered" evidence="1">
    <location>
        <begin position="265"/>
        <end position="293"/>
    </location>
</feature>
<proteinExistence type="predicted"/>
<evidence type="ECO:0000256" key="1">
    <source>
        <dbReference type="SAM" id="MobiDB-lite"/>
    </source>
</evidence>
<evidence type="ECO:0000313" key="2">
    <source>
        <dbReference type="EMBL" id="QEG21000.1"/>
    </source>
</evidence>
<feature type="region of interest" description="Disordered" evidence="1">
    <location>
        <begin position="484"/>
        <end position="540"/>
    </location>
</feature>
<accession>A0A5B9P7W6</accession>
<evidence type="ECO:0000313" key="3">
    <source>
        <dbReference type="Proteomes" id="UP000322214"/>
    </source>
</evidence>